<dbReference type="AlphaFoldDB" id="A0A6S7FZZ8"/>
<name>A0A6S7FZZ8_PARCT</name>
<evidence type="ECO:0000313" key="3">
    <source>
        <dbReference type="Proteomes" id="UP001152795"/>
    </source>
</evidence>
<gene>
    <name evidence="2" type="ORF">PACLA_8A011905</name>
</gene>
<dbReference type="OrthoDB" id="5990234at2759"/>
<sequence>MFSHSPNKNLSTSTTGDMVKDFISQTVMMSKRMKWQVLCFLYKQLVIDEGGPELASFVRPNFLNIIISGIWQYDVEDHCAQDISRSSQEQITGNLLANPENVNQTLEQSTNSIIADALADLHIDLDEFQPPQQSTASQSHADESQSMCDSISRKTVTNLWTSLSREGSLEVVEGNISPEVMEQHHRIQPTKTRRIPANPAMYDPMKSKVNIASIGVRQIQKRIRASGFSRTVDVQMSAITVSKKKAESFLWTDAEIELLLASVKVLASNCLFNGTDWEGVKSKYEKIREIFVERYPKTNDSEIKEKPNSDYPKSKSLENITKERIAAKLKTIRGNFKKAIDSGKRSGGSRVVMTYYDLCHDIWAGAPSTKSIEAQEKNDKSSEKDKSELPLYNNSDEMEALFGISAEEEDTHGTPKSQNPTNRREKVAKYLSNEKEKRMSSKISVDKQHLHLAREDLALKRKMMEKSDNVDQQFISNTSKMTKTMENVGNAITCCFDLMKKMYETPQANVPPAVHGNFSHPSMPVYPDRHGFHQYFPSNCFNTSNNIKPSASSSDKDD</sequence>
<protein>
    <submittedName>
        <fullName evidence="2">Uncharacterized protein</fullName>
    </submittedName>
</protein>
<feature type="region of interest" description="Disordered" evidence="1">
    <location>
        <begin position="406"/>
        <end position="425"/>
    </location>
</feature>
<feature type="region of interest" description="Disordered" evidence="1">
    <location>
        <begin position="370"/>
        <end position="392"/>
    </location>
</feature>
<feature type="compositionally biased region" description="Basic and acidic residues" evidence="1">
    <location>
        <begin position="373"/>
        <end position="388"/>
    </location>
</feature>
<keyword evidence="3" id="KW-1185">Reference proteome</keyword>
<dbReference type="Proteomes" id="UP001152795">
    <property type="component" value="Unassembled WGS sequence"/>
</dbReference>
<dbReference type="EMBL" id="CACRXK020000604">
    <property type="protein sequence ID" value="CAB3983363.1"/>
    <property type="molecule type" value="Genomic_DNA"/>
</dbReference>
<comment type="caution">
    <text evidence="2">The sequence shown here is derived from an EMBL/GenBank/DDBJ whole genome shotgun (WGS) entry which is preliminary data.</text>
</comment>
<evidence type="ECO:0000313" key="2">
    <source>
        <dbReference type="EMBL" id="CAB3983363.1"/>
    </source>
</evidence>
<reference evidence="2" key="1">
    <citation type="submission" date="2020-04" db="EMBL/GenBank/DDBJ databases">
        <authorList>
            <person name="Alioto T."/>
            <person name="Alioto T."/>
            <person name="Gomez Garrido J."/>
        </authorList>
    </citation>
    <scope>NUCLEOTIDE SEQUENCE</scope>
    <source>
        <strain evidence="2">A484AB</strain>
    </source>
</reference>
<accession>A0A6S7FZZ8</accession>
<evidence type="ECO:0000256" key="1">
    <source>
        <dbReference type="SAM" id="MobiDB-lite"/>
    </source>
</evidence>
<proteinExistence type="predicted"/>
<organism evidence="2 3">
    <name type="scientific">Paramuricea clavata</name>
    <name type="common">Red gorgonian</name>
    <name type="synonym">Violescent sea-whip</name>
    <dbReference type="NCBI Taxonomy" id="317549"/>
    <lineage>
        <taxon>Eukaryota</taxon>
        <taxon>Metazoa</taxon>
        <taxon>Cnidaria</taxon>
        <taxon>Anthozoa</taxon>
        <taxon>Octocorallia</taxon>
        <taxon>Malacalcyonacea</taxon>
        <taxon>Plexauridae</taxon>
        <taxon>Paramuricea</taxon>
    </lineage>
</organism>